<dbReference type="AlphaFoldDB" id="A0A9N8V640"/>
<protein>
    <submittedName>
        <fullName evidence="8">6681_t:CDS:1</fullName>
    </submittedName>
</protein>
<keyword evidence="3 6" id="KW-0479">Metal-binding</keyword>
<evidence type="ECO:0000256" key="7">
    <source>
        <dbReference type="RuleBase" id="RU000461"/>
    </source>
</evidence>
<dbReference type="GO" id="GO:0005506">
    <property type="term" value="F:iron ion binding"/>
    <property type="evidence" value="ECO:0007669"/>
    <property type="project" value="InterPro"/>
</dbReference>
<reference evidence="8" key="1">
    <citation type="submission" date="2021-06" db="EMBL/GenBank/DDBJ databases">
        <authorList>
            <person name="Kallberg Y."/>
            <person name="Tangrot J."/>
            <person name="Rosling A."/>
        </authorList>
    </citation>
    <scope>NUCLEOTIDE SEQUENCE</scope>
    <source>
        <strain evidence="8">AZ414A</strain>
    </source>
</reference>
<keyword evidence="5 6" id="KW-0408">Iron</keyword>
<evidence type="ECO:0000256" key="3">
    <source>
        <dbReference type="ARBA" id="ARBA00022723"/>
    </source>
</evidence>
<comment type="cofactor">
    <cofactor evidence="6">
        <name>heme</name>
        <dbReference type="ChEBI" id="CHEBI:30413"/>
    </cofactor>
</comment>
<feature type="binding site" description="axial binding residue" evidence="6">
    <location>
        <position position="368"/>
    </location>
    <ligand>
        <name>heme</name>
        <dbReference type="ChEBI" id="CHEBI:30413"/>
    </ligand>
    <ligandPart>
        <name>Fe</name>
        <dbReference type="ChEBI" id="CHEBI:18248"/>
    </ligandPart>
</feature>
<proteinExistence type="inferred from homology"/>
<dbReference type="InterPro" id="IPR002401">
    <property type="entry name" value="Cyt_P450_E_grp-I"/>
</dbReference>
<dbReference type="InterPro" id="IPR017972">
    <property type="entry name" value="Cyt_P450_CS"/>
</dbReference>
<dbReference type="OrthoDB" id="1470350at2759"/>
<dbReference type="GO" id="GO:0020037">
    <property type="term" value="F:heme binding"/>
    <property type="evidence" value="ECO:0007669"/>
    <property type="project" value="InterPro"/>
</dbReference>
<evidence type="ECO:0000256" key="2">
    <source>
        <dbReference type="ARBA" id="ARBA00022617"/>
    </source>
</evidence>
<keyword evidence="7" id="KW-0503">Monooxygenase</keyword>
<dbReference type="PRINTS" id="PR00463">
    <property type="entry name" value="EP450I"/>
</dbReference>
<dbReference type="InterPro" id="IPR001128">
    <property type="entry name" value="Cyt_P450"/>
</dbReference>
<evidence type="ECO:0000256" key="1">
    <source>
        <dbReference type="ARBA" id="ARBA00010617"/>
    </source>
</evidence>
<organism evidence="8 9">
    <name type="scientific">Diversispora eburnea</name>
    <dbReference type="NCBI Taxonomy" id="1213867"/>
    <lineage>
        <taxon>Eukaryota</taxon>
        <taxon>Fungi</taxon>
        <taxon>Fungi incertae sedis</taxon>
        <taxon>Mucoromycota</taxon>
        <taxon>Glomeromycotina</taxon>
        <taxon>Glomeromycetes</taxon>
        <taxon>Diversisporales</taxon>
        <taxon>Diversisporaceae</taxon>
        <taxon>Diversispora</taxon>
    </lineage>
</organism>
<dbReference type="GO" id="GO:0016705">
    <property type="term" value="F:oxidoreductase activity, acting on paired donors, with incorporation or reduction of molecular oxygen"/>
    <property type="evidence" value="ECO:0007669"/>
    <property type="project" value="InterPro"/>
</dbReference>
<keyword evidence="2 6" id="KW-0349">Heme</keyword>
<dbReference type="Pfam" id="PF00067">
    <property type="entry name" value="p450"/>
    <property type="match status" value="2"/>
</dbReference>
<dbReference type="InterPro" id="IPR036396">
    <property type="entry name" value="Cyt_P450_sf"/>
</dbReference>
<evidence type="ECO:0000313" key="9">
    <source>
        <dbReference type="Proteomes" id="UP000789706"/>
    </source>
</evidence>
<dbReference type="SUPFAM" id="SSF48264">
    <property type="entry name" value="Cytochrome P450"/>
    <property type="match status" value="1"/>
</dbReference>
<comment type="similarity">
    <text evidence="1 7">Belongs to the cytochrome P450 family.</text>
</comment>
<dbReference type="CDD" id="cd00302">
    <property type="entry name" value="cytochrome_P450"/>
    <property type="match status" value="1"/>
</dbReference>
<comment type="caution">
    <text evidence="8">The sequence shown here is derived from an EMBL/GenBank/DDBJ whole genome shotgun (WGS) entry which is preliminary data.</text>
</comment>
<evidence type="ECO:0000256" key="5">
    <source>
        <dbReference type="ARBA" id="ARBA00023004"/>
    </source>
</evidence>
<dbReference type="Proteomes" id="UP000789706">
    <property type="component" value="Unassembled WGS sequence"/>
</dbReference>
<name>A0A9N8V640_9GLOM</name>
<evidence type="ECO:0000256" key="6">
    <source>
        <dbReference type="PIRSR" id="PIRSR602401-1"/>
    </source>
</evidence>
<keyword evidence="9" id="KW-1185">Reference proteome</keyword>
<dbReference type="GO" id="GO:0004497">
    <property type="term" value="F:monooxygenase activity"/>
    <property type="evidence" value="ECO:0007669"/>
    <property type="project" value="UniProtKB-KW"/>
</dbReference>
<evidence type="ECO:0000256" key="4">
    <source>
        <dbReference type="ARBA" id="ARBA00023002"/>
    </source>
</evidence>
<dbReference type="PANTHER" id="PTHR24289:SF1">
    <property type="entry name" value="STEROID 17-ALPHA-HYDROXYLASE_17,20 LYASE"/>
    <property type="match status" value="1"/>
</dbReference>
<dbReference type="Gene3D" id="1.10.630.10">
    <property type="entry name" value="Cytochrome P450"/>
    <property type="match status" value="2"/>
</dbReference>
<dbReference type="EMBL" id="CAJVPK010000054">
    <property type="protein sequence ID" value="CAG8438867.1"/>
    <property type="molecule type" value="Genomic_DNA"/>
</dbReference>
<sequence length="427" mass="49905">MVGNLNFTLDTFILRKLAQELRKKYGDIYEIYLGSTRTIWLNRADMVDEIMLSNNRLAENFNLDEIGVSDKGVLLNRNLDDVMYHRKIFDKTILTSQFGKNITPITQSLFKELESLWKNYGCLEGDKEIDILLWMERLGFECMLKLFTNFRAYALINYYNFLNPKQKVIVPENPLSPIVTEGFIKNLPNFFFIIHHFFFSVKCLLRAPGKRKITNNYLRGKDWLDSNIMNLIKLRKSQIENYSIDELPHHPEVLQQIREELTNVIGTKEDSEITFEDLNKLKYCKAVITEVGRLHTFIPINGRVSLKSVVIDNYKFPANQQFIINAAAIHLDPKNWNNPEEFDPSRFLSSDGDSKNTLMMFGGGPRTCPGRNLGMTQLKILMALIYRKYDIELVDPTAQIKSKYSFINQCYEMKVKIKQRRNIEKEF</sequence>
<gene>
    <name evidence="8" type="ORF">DEBURN_LOCUS1271</name>
</gene>
<accession>A0A9N8V640</accession>
<keyword evidence="4 7" id="KW-0560">Oxidoreductase</keyword>
<dbReference type="PANTHER" id="PTHR24289">
    <property type="entry name" value="STEROID 17-ALPHA-HYDROXYLASE/17,20 LYASE"/>
    <property type="match status" value="1"/>
</dbReference>
<dbReference type="PROSITE" id="PS00086">
    <property type="entry name" value="CYTOCHROME_P450"/>
    <property type="match status" value="1"/>
</dbReference>
<dbReference type="PRINTS" id="PR00385">
    <property type="entry name" value="P450"/>
</dbReference>
<evidence type="ECO:0000313" key="8">
    <source>
        <dbReference type="EMBL" id="CAG8438867.1"/>
    </source>
</evidence>